<dbReference type="GO" id="GO:0016301">
    <property type="term" value="F:kinase activity"/>
    <property type="evidence" value="ECO:0007669"/>
    <property type="project" value="UniProtKB-KW"/>
</dbReference>
<dbReference type="Proteomes" id="UP000554726">
    <property type="component" value="Unassembled WGS sequence"/>
</dbReference>
<dbReference type="PANTHER" id="PTHR43065:SF46">
    <property type="entry name" value="C4-DICARBOXYLATE TRANSPORT SENSOR PROTEIN DCTB"/>
    <property type="match status" value="1"/>
</dbReference>
<keyword evidence="10" id="KW-0812">Transmembrane</keyword>
<evidence type="ECO:0000259" key="12">
    <source>
        <dbReference type="PROSITE" id="PS50109"/>
    </source>
</evidence>
<feature type="transmembrane region" description="Helical" evidence="10">
    <location>
        <begin position="169"/>
        <end position="187"/>
    </location>
</feature>
<evidence type="ECO:0000256" key="5">
    <source>
        <dbReference type="ARBA" id="ARBA00022741"/>
    </source>
</evidence>
<sequence>MSSLTAAGASVAAGTVAAGVAAWARALPPVNSSAASTARCNSTRCGRLPAWGCAAAVAWRTPARFERSSKNAVLMEIPWRMDGSGRPPHANLQTSPRVLEFGNFHDAGRPTIGSASAACHQASIASTHQECEDSKNLSRSVVVILSAAKSVFVPRWLEMRWNKHPIDRRQIAFLQVLLIAIALYNLGDVGFFLYVAGPNRLHARPDLACALVGTVLTALGALASVPLIRRGRSAIGVKVFITAALIGTFVTYVRVDVYDLITNPMPVIALVLAGMVLGRDGLWRVFAVLAGVCLLALAVQVLWFPPPRSTWGNVGLGVVTVAVYLLITLVLDRTIAALRDSLVQSERRRRELEAVNRKLLREMAERERVQEQLLHTQKMEALGRLASGVAHDFDNLINVIIGFAQRRDALEGYGEAPLLKTLENIEAASRRALTVSRRILNFGRAEPGIARLFDARNALLEMEPTLRQLFGHEVRLHSIAPGPPLWIAMDLDELELALLNIAANARDAMDGPGVFRIDGDQHDGMVTLALSDTGPGIPEPLLGRILEPFYTTKSPGRGTGLGLSVVNEIVIAAGGRVEVGNAQGGACIRLLLPAAAAPLRSDHAASR</sequence>
<evidence type="ECO:0000256" key="3">
    <source>
        <dbReference type="ARBA" id="ARBA00022553"/>
    </source>
</evidence>
<keyword evidence="3" id="KW-0597">Phosphoprotein</keyword>
<dbReference type="PRINTS" id="PR00344">
    <property type="entry name" value="BCTRLSENSOR"/>
</dbReference>
<dbReference type="InterPro" id="IPR036890">
    <property type="entry name" value="HATPase_C_sf"/>
</dbReference>
<dbReference type="InterPro" id="IPR003594">
    <property type="entry name" value="HATPase_dom"/>
</dbReference>
<feature type="signal peptide" evidence="11">
    <location>
        <begin position="1"/>
        <end position="17"/>
    </location>
</feature>
<keyword evidence="11" id="KW-0732">Signal</keyword>
<evidence type="ECO:0000256" key="6">
    <source>
        <dbReference type="ARBA" id="ARBA00022777"/>
    </source>
</evidence>
<evidence type="ECO:0000256" key="1">
    <source>
        <dbReference type="ARBA" id="ARBA00000085"/>
    </source>
</evidence>
<name>A0ABR6JNN1_9XANT</name>
<feature type="chain" id="PRO_5045596263" description="histidine kinase" evidence="11">
    <location>
        <begin position="18"/>
        <end position="607"/>
    </location>
</feature>
<feature type="transmembrane region" description="Helical" evidence="10">
    <location>
        <begin position="207"/>
        <end position="228"/>
    </location>
</feature>
<evidence type="ECO:0000256" key="11">
    <source>
        <dbReference type="SAM" id="SignalP"/>
    </source>
</evidence>
<dbReference type="SUPFAM" id="SSF55874">
    <property type="entry name" value="ATPase domain of HSP90 chaperone/DNA topoisomerase II/histidine kinase"/>
    <property type="match status" value="1"/>
</dbReference>
<evidence type="ECO:0000256" key="2">
    <source>
        <dbReference type="ARBA" id="ARBA00012438"/>
    </source>
</evidence>
<evidence type="ECO:0000256" key="10">
    <source>
        <dbReference type="SAM" id="Phobius"/>
    </source>
</evidence>
<feature type="transmembrane region" description="Helical" evidence="10">
    <location>
        <begin position="285"/>
        <end position="304"/>
    </location>
</feature>
<dbReference type="CDD" id="cd00082">
    <property type="entry name" value="HisKA"/>
    <property type="match status" value="1"/>
</dbReference>
<dbReference type="InterPro" id="IPR036097">
    <property type="entry name" value="HisK_dim/P_sf"/>
</dbReference>
<accession>A0ABR6JNN1</accession>
<keyword evidence="5" id="KW-0547">Nucleotide-binding</keyword>
<keyword evidence="9" id="KW-0175">Coiled coil</keyword>
<gene>
    <name evidence="13" type="ORF">FHR60_003113</name>
</gene>
<evidence type="ECO:0000256" key="4">
    <source>
        <dbReference type="ARBA" id="ARBA00022679"/>
    </source>
</evidence>
<feature type="coiled-coil region" evidence="9">
    <location>
        <begin position="335"/>
        <end position="372"/>
    </location>
</feature>
<dbReference type="Gene3D" id="3.30.565.10">
    <property type="entry name" value="Histidine kinase-like ATPase, C-terminal domain"/>
    <property type="match status" value="1"/>
</dbReference>
<dbReference type="Pfam" id="PF02518">
    <property type="entry name" value="HATPase_c"/>
    <property type="match status" value="1"/>
</dbReference>
<dbReference type="InterPro" id="IPR005467">
    <property type="entry name" value="His_kinase_dom"/>
</dbReference>
<comment type="catalytic activity">
    <reaction evidence="1">
        <text>ATP + protein L-histidine = ADP + protein N-phospho-L-histidine.</text>
        <dbReference type="EC" id="2.7.13.3"/>
    </reaction>
</comment>
<keyword evidence="14" id="KW-1185">Reference proteome</keyword>
<dbReference type="SMART" id="SM00388">
    <property type="entry name" value="HisKA"/>
    <property type="match status" value="1"/>
</dbReference>
<dbReference type="SMART" id="SM00387">
    <property type="entry name" value="HATPase_c"/>
    <property type="match status" value="1"/>
</dbReference>
<feature type="domain" description="Histidine kinase" evidence="12">
    <location>
        <begin position="388"/>
        <end position="596"/>
    </location>
</feature>
<dbReference type="PROSITE" id="PS50109">
    <property type="entry name" value="HIS_KIN"/>
    <property type="match status" value="1"/>
</dbReference>
<feature type="transmembrane region" description="Helical" evidence="10">
    <location>
        <begin position="310"/>
        <end position="331"/>
    </location>
</feature>
<dbReference type="Gene3D" id="1.10.287.130">
    <property type="match status" value="1"/>
</dbReference>
<protein>
    <recommendedName>
        <fullName evidence="2">histidine kinase</fullName>
        <ecNumber evidence="2">2.7.13.3</ecNumber>
    </recommendedName>
</protein>
<dbReference type="InterPro" id="IPR004358">
    <property type="entry name" value="Sig_transdc_His_kin-like_C"/>
</dbReference>
<dbReference type="EC" id="2.7.13.3" evidence="2"/>
<evidence type="ECO:0000313" key="13">
    <source>
        <dbReference type="EMBL" id="MBB4594412.1"/>
    </source>
</evidence>
<evidence type="ECO:0000313" key="14">
    <source>
        <dbReference type="Proteomes" id="UP000554726"/>
    </source>
</evidence>
<keyword evidence="6 13" id="KW-0418">Kinase</keyword>
<organism evidence="13 14">
    <name type="scientific">Xanthomonas cannabis</name>
    <dbReference type="NCBI Taxonomy" id="1885674"/>
    <lineage>
        <taxon>Bacteria</taxon>
        <taxon>Pseudomonadati</taxon>
        <taxon>Pseudomonadota</taxon>
        <taxon>Gammaproteobacteria</taxon>
        <taxon>Lysobacterales</taxon>
        <taxon>Lysobacteraceae</taxon>
        <taxon>Xanthomonas</taxon>
    </lineage>
</organism>
<keyword evidence="8" id="KW-0902">Two-component regulatory system</keyword>
<reference evidence="13 14" key="1">
    <citation type="submission" date="2020-08" db="EMBL/GenBank/DDBJ databases">
        <title>Studying the diversity of plant-associated saprophytic bacteria and their role in host health and plant-pathogen interactions.</title>
        <authorList>
            <person name="Potnis N."/>
        </authorList>
    </citation>
    <scope>NUCLEOTIDE SEQUENCE [LARGE SCALE GENOMIC DNA]</scope>
    <source>
        <strain evidence="13 14">F16</strain>
    </source>
</reference>
<dbReference type="EMBL" id="JACHNS010000006">
    <property type="protein sequence ID" value="MBB4594412.1"/>
    <property type="molecule type" value="Genomic_DNA"/>
</dbReference>
<feature type="transmembrane region" description="Helical" evidence="10">
    <location>
        <begin position="235"/>
        <end position="255"/>
    </location>
</feature>
<dbReference type="InterPro" id="IPR003661">
    <property type="entry name" value="HisK_dim/P_dom"/>
</dbReference>
<comment type="caution">
    <text evidence="13">The sequence shown here is derived from an EMBL/GenBank/DDBJ whole genome shotgun (WGS) entry which is preliminary data.</text>
</comment>
<proteinExistence type="predicted"/>
<dbReference type="SUPFAM" id="SSF47384">
    <property type="entry name" value="Homodimeric domain of signal transducing histidine kinase"/>
    <property type="match status" value="1"/>
</dbReference>
<keyword evidence="10" id="KW-1133">Transmembrane helix</keyword>
<evidence type="ECO:0000256" key="8">
    <source>
        <dbReference type="ARBA" id="ARBA00023012"/>
    </source>
</evidence>
<evidence type="ECO:0000256" key="7">
    <source>
        <dbReference type="ARBA" id="ARBA00022840"/>
    </source>
</evidence>
<dbReference type="PANTHER" id="PTHR43065">
    <property type="entry name" value="SENSOR HISTIDINE KINASE"/>
    <property type="match status" value="1"/>
</dbReference>
<feature type="transmembrane region" description="Helical" evidence="10">
    <location>
        <begin position="261"/>
        <end position="278"/>
    </location>
</feature>
<keyword evidence="10" id="KW-0472">Membrane</keyword>
<evidence type="ECO:0000256" key="9">
    <source>
        <dbReference type="SAM" id="Coils"/>
    </source>
</evidence>
<keyword evidence="4" id="KW-0808">Transferase</keyword>
<keyword evidence="7" id="KW-0067">ATP-binding</keyword>